<protein>
    <recommendedName>
        <fullName evidence="3">Ig-like domain-containing protein</fullName>
    </recommendedName>
</protein>
<sequence length="451" mass="49887">MKKKYLLFFILLSIKFYGQTYNFNITYGLLCNTCWQGPTGPSYNSYSASNFRWTITNNAAIIAKDTDNGYVDYGKIVKNYANVNIANGNTIKVAINSNGMFHTEDGTGFTCNTNTSVSKKIDDLIADGSVGFSDSPCGLTSRISNFIPNIAIKNLDTQNPTTICAGAQLSLSAFSTNDTGIFPATAYHWQYSVDQTTWTDLPANINNTPNPVFSIQQILNQNHASYLKKKIYFRLGYVNRPFTAPFELTYSPCAPVITSVTYEGPKCSQDPIQSVTVTFDRPLNTSIGESLDRIKVVQVPSEIQTNEYIDITSFGPNNTYTFKNLTQIENGKTYKIVYQAKITNPLNPNDKGLAGFMESTLPDGYFTYADPTKVEFKITDQIQPSCAGGNDGVIGIEVKGGAKDYKFYVDGTLTTAIYNAANNKYYINGCKAKTYDIKVTDKFDCIDKTAM</sequence>
<dbReference type="RefSeq" id="WP_213255683.1">
    <property type="nucleotide sequence ID" value="NZ_JAGYWA010000002.1"/>
</dbReference>
<reference evidence="2" key="1">
    <citation type="journal article" date="2019" name="Int. J. Syst. Evol. Microbiol.">
        <title>The Global Catalogue of Microorganisms (GCM) 10K type strain sequencing project: providing services to taxonomists for standard genome sequencing and annotation.</title>
        <authorList>
            <consortium name="The Broad Institute Genomics Platform"/>
            <consortium name="The Broad Institute Genome Sequencing Center for Infectious Disease"/>
            <person name="Wu L."/>
            <person name="Ma J."/>
        </authorList>
    </citation>
    <scope>NUCLEOTIDE SEQUENCE [LARGE SCALE GENOMIC DNA]</scope>
    <source>
        <strain evidence="2">WYCCWR 13023</strain>
    </source>
</reference>
<organism evidence="1 2">
    <name type="scientific">Flavobacterium branchiicola</name>
    <dbReference type="NCBI Taxonomy" id="1114875"/>
    <lineage>
        <taxon>Bacteria</taxon>
        <taxon>Pseudomonadati</taxon>
        <taxon>Bacteroidota</taxon>
        <taxon>Flavobacteriia</taxon>
        <taxon>Flavobacteriales</taxon>
        <taxon>Flavobacteriaceae</taxon>
        <taxon>Flavobacterium</taxon>
    </lineage>
</organism>
<evidence type="ECO:0000313" key="2">
    <source>
        <dbReference type="Proteomes" id="UP001595935"/>
    </source>
</evidence>
<evidence type="ECO:0000313" key="1">
    <source>
        <dbReference type="EMBL" id="MFC4747053.1"/>
    </source>
</evidence>
<name>A0ABV9PAJ8_9FLAO</name>
<comment type="caution">
    <text evidence="1">The sequence shown here is derived from an EMBL/GenBank/DDBJ whole genome shotgun (WGS) entry which is preliminary data.</text>
</comment>
<proteinExistence type="predicted"/>
<keyword evidence="2" id="KW-1185">Reference proteome</keyword>
<dbReference type="EMBL" id="JBHSGV010000002">
    <property type="protein sequence ID" value="MFC4747053.1"/>
    <property type="molecule type" value="Genomic_DNA"/>
</dbReference>
<accession>A0ABV9PAJ8</accession>
<gene>
    <name evidence="1" type="ORF">ACFO5S_06335</name>
</gene>
<evidence type="ECO:0008006" key="3">
    <source>
        <dbReference type="Google" id="ProtNLM"/>
    </source>
</evidence>
<dbReference type="Proteomes" id="UP001595935">
    <property type="component" value="Unassembled WGS sequence"/>
</dbReference>